<proteinExistence type="predicted"/>
<evidence type="ECO:0000256" key="1">
    <source>
        <dbReference type="SAM" id="MobiDB-lite"/>
    </source>
</evidence>
<protein>
    <recommendedName>
        <fullName evidence="4">Reverse transcriptase domain-containing protein</fullName>
    </recommendedName>
</protein>
<evidence type="ECO:0008006" key="4">
    <source>
        <dbReference type="Google" id="ProtNLM"/>
    </source>
</evidence>
<reference evidence="2" key="1">
    <citation type="submission" date="2022-04" db="EMBL/GenBank/DDBJ databases">
        <title>Carnegiea gigantea Genome sequencing and assembly v2.</title>
        <authorList>
            <person name="Copetti D."/>
            <person name="Sanderson M.J."/>
            <person name="Burquez A."/>
            <person name="Wojciechowski M.F."/>
        </authorList>
    </citation>
    <scope>NUCLEOTIDE SEQUENCE</scope>
    <source>
        <strain evidence="2">SGP5-SGP5p</strain>
        <tissue evidence="2">Aerial part</tissue>
    </source>
</reference>
<accession>A0A9Q1KIA4</accession>
<evidence type="ECO:0000313" key="2">
    <source>
        <dbReference type="EMBL" id="KAJ8443343.1"/>
    </source>
</evidence>
<dbReference type="AlphaFoldDB" id="A0A9Q1KIA4"/>
<dbReference type="Proteomes" id="UP001153076">
    <property type="component" value="Unassembled WGS sequence"/>
</dbReference>
<organism evidence="2 3">
    <name type="scientific">Carnegiea gigantea</name>
    <dbReference type="NCBI Taxonomy" id="171969"/>
    <lineage>
        <taxon>Eukaryota</taxon>
        <taxon>Viridiplantae</taxon>
        <taxon>Streptophyta</taxon>
        <taxon>Embryophyta</taxon>
        <taxon>Tracheophyta</taxon>
        <taxon>Spermatophyta</taxon>
        <taxon>Magnoliopsida</taxon>
        <taxon>eudicotyledons</taxon>
        <taxon>Gunneridae</taxon>
        <taxon>Pentapetalae</taxon>
        <taxon>Caryophyllales</taxon>
        <taxon>Cactineae</taxon>
        <taxon>Cactaceae</taxon>
        <taxon>Cactoideae</taxon>
        <taxon>Echinocereeae</taxon>
        <taxon>Carnegiea</taxon>
    </lineage>
</organism>
<comment type="caution">
    <text evidence="2">The sequence shown here is derived from an EMBL/GenBank/DDBJ whole genome shotgun (WGS) entry which is preliminary data.</text>
</comment>
<keyword evidence="3" id="KW-1185">Reference proteome</keyword>
<evidence type="ECO:0000313" key="3">
    <source>
        <dbReference type="Proteomes" id="UP001153076"/>
    </source>
</evidence>
<name>A0A9Q1KIA4_9CARY</name>
<sequence length="154" mass="17555">MADAITSQVYEQIRRAMEAASSARPHPPFDYPRVHEDKPSHRPEGIPSPRHAECDREVSRSDRSGRPNAGQLGRRAMMGPTGCSTQGGHPMLRRSPPMTALPKSQNAWKYYEFHEQSGHTTTECQELKKALYELADKGQIDRFLKRGPRFLRRE</sequence>
<feature type="compositionally biased region" description="Basic and acidic residues" evidence="1">
    <location>
        <begin position="32"/>
        <end position="65"/>
    </location>
</feature>
<dbReference type="EMBL" id="JAKOGI010000121">
    <property type="protein sequence ID" value="KAJ8443343.1"/>
    <property type="molecule type" value="Genomic_DNA"/>
</dbReference>
<gene>
    <name evidence="2" type="ORF">Cgig2_015824</name>
</gene>
<feature type="region of interest" description="Disordered" evidence="1">
    <location>
        <begin position="16"/>
        <end position="100"/>
    </location>
</feature>